<evidence type="ECO:0000313" key="1">
    <source>
        <dbReference type="EMBL" id="KAA6346441.1"/>
    </source>
</evidence>
<dbReference type="Proteomes" id="UP000324800">
    <property type="component" value="Unassembled WGS sequence"/>
</dbReference>
<dbReference type="Gene3D" id="2.60.40.150">
    <property type="entry name" value="C2 domain"/>
    <property type="match status" value="1"/>
</dbReference>
<reference evidence="1 2" key="1">
    <citation type="submission" date="2019-03" db="EMBL/GenBank/DDBJ databases">
        <title>Single cell metagenomics reveals metabolic interactions within the superorganism composed of flagellate Streblomastix strix and complex community of Bacteroidetes bacteria on its surface.</title>
        <authorList>
            <person name="Treitli S.C."/>
            <person name="Kolisko M."/>
            <person name="Husnik F."/>
            <person name="Keeling P."/>
            <person name="Hampl V."/>
        </authorList>
    </citation>
    <scope>NUCLEOTIDE SEQUENCE [LARGE SCALE GENOMIC DNA]</scope>
    <source>
        <strain evidence="1">ST1C</strain>
    </source>
</reference>
<evidence type="ECO:0008006" key="3">
    <source>
        <dbReference type="Google" id="ProtNLM"/>
    </source>
</evidence>
<dbReference type="InterPro" id="IPR035892">
    <property type="entry name" value="C2_domain_sf"/>
</dbReference>
<dbReference type="EMBL" id="SNRW01040124">
    <property type="protein sequence ID" value="KAA6346441.1"/>
    <property type="molecule type" value="Genomic_DNA"/>
</dbReference>
<dbReference type="AlphaFoldDB" id="A0A5J4SM12"/>
<sequence length="139" mass="15859">SEFKGKKEKRNVEFFGVNKNYGQNTGTGDFEISYIPEGETIQQQIKDDYNYKKGTIDVTITSISEIFIEEGNEEPNILLKTTLDDQEGETNKTTNVNGSADINEQFSFEFVPEETTWRHIRVELWDGDEIQVGAVEIPV</sequence>
<evidence type="ECO:0000313" key="2">
    <source>
        <dbReference type="Proteomes" id="UP000324800"/>
    </source>
</evidence>
<name>A0A5J4SM12_9EUKA</name>
<accession>A0A5J4SM12</accession>
<comment type="caution">
    <text evidence="1">The sequence shown here is derived from an EMBL/GenBank/DDBJ whole genome shotgun (WGS) entry which is preliminary data.</text>
</comment>
<protein>
    <recommendedName>
        <fullName evidence="3">C2 domain-containing protein</fullName>
    </recommendedName>
</protein>
<dbReference type="SUPFAM" id="SSF49562">
    <property type="entry name" value="C2 domain (Calcium/lipid-binding domain, CaLB)"/>
    <property type="match status" value="1"/>
</dbReference>
<proteinExistence type="predicted"/>
<gene>
    <name evidence="1" type="ORF">EZS28_052091</name>
</gene>
<dbReference type="OrthoDB" id="67700at2759"/>
<feature type="non-terminal residue" evidence="1">
    <location>
        <position position="1"/>
    </location>
</feature>
<organism evidence="1 2">
    <name type="scientific">Streblomastix strix</name>
    <dbReference type="NCBI Taxonomy" id="222440"/>
    <lineage>
        <taxon>Eukaryota</taxon>
        <taxon>Metamonada</taxon>
        <taxon>Preaxostyla</taxon>
        <taxon>Oxymonadida</taxon>
        <taxon>Streblomastigidae</taxon>
        <taxon>Streblomastix</taxon>
    </lineage>
</organism>